<evidence type="ECO:0000256" key="5">
    <source>
        <dbReference type="ARBA" id="ARBA00023288"/>
    </source>
</evidence>
<evidence type="ECO:0000256" key="4">
    <source>
        <dbReference type="ARBA" id="ARBA00023139"/>
    </source>
</evidence>
<organism evidence="8 9">
    <name type="scientific">Hungatella hathewayi</name>
    <dbReference type="NCBI Taxonomy" id="154046"/>
    <lineage>
        <taxon>Bacteria</taxon>
        <taxon>Bacillati</taxon>
        <taxon>Bacillota</taxon>
        <taxon>Clostridia</taxon>
        <taxon>Lachnospirales</taxon>
        <taxon>Lachnospiraceae</taxon>
        <taxon>Hungatella</taxon>
    </lineage>
</organism>
<evidence type="ECO:0000256" key="1">
    <source>
        <dbReference type="ARBA" id="ARBA00022475"/>
    </source>
</evidence>
<dbReference type="PANTHER" id="PTHR43649">
    <property type="entry name" value="ARABINOSE-BINDING PROTEIN-RELATED"/>
    <property type="match status" value="1"/>
</dbReference>
<feature type="chain" id="PRO_5041229758" evidence="7">
    <location>
        <begin position="23"/>
        <end position="465"/>
    </location>
</feature>
<keyword evidence="3" id="KW-0472">Membrane</keyword>
<dbReference type="GeneID" id="93147973"/>
<sequence length="465" mass="51820">MRRKLALVLTVIAGLSLAGCSAKPGNETTAEVKTQGETTVGESAEKAQESSEKSGETKGETVKLTWWMEMSTPELNEAYEAAAAAYMEKNPNIEIEFLGIPGNSADAKAKLDMAFATDSAPDIFECAMPEFIARGNVLPLDGYYEKSELYGKVNEEAIRADANLDPKKEHLYYFPAFMDFRNFWIRPDIYAEKGVEIPETWDEFFESVKKVADPDNNLYGTTIRGGSGGAFNVMCMAYAYSGIPHAFDENGKSTMNDPLHVEFVEKYFDLYKKYTSEDDLNKGWTEIAASFTSGSTASIFHNLGSAHMISETFGGDETKFQMMPFLKSVNGEQCHPEVGVMGFGISASTEHPDEAWDFIQFLSSEGTEYWVESRGGIPTEQSAQKADWVMEKDYYQKAISIMNDENTVFFEVPTYLTNYVNIENNIAQPKLQECMAGICTAQEFLDAWADAMTEEKARYDAENGN</sequence>
<keyword evidence="1" id="KW-1003">Cell membrane</keyword>
<dbReference type="PANTHER" id="PTHR43649:SF33">
    <property type="entry name" value="POLYGALACTURONAN_RHAMNOGALACTURONAN-BINDING PROTEIN YTCQ"/>
    <property type="match status" value="1"/>
</dbReference>
<dbReference type="CDD" id="cd13585">
    <property type="entry name" value="PBP2_TMBP_like"/>
    <property type="match status" value="1"/>
</dbReference>
<evidence type="ECO:0000313" key="9">
    <source>
        <dbReference type="Proteomes" id="UP001055091"/>
    </source>
</evidence>
<dbReference type="RefSeq" id="WP_006774399.1">
    <property type="nucleotide sequence ID" value="NZ_BQNJ01000001.1"/>
</dbReference>
<accession>A0AA37JD77</accession>
<dbReference type="PROSITE" id="PS51257">
    <property type="entry name" value="PROKAR_LIPOPROTEIN"/>
    <property type="match status" value="1"/>
</dbReference>
<comment type="caution">
    <text evidence="8">The sequence shown here is derived from an EMBL/GenBank/DDBJ whole genome shotgun (WGS) entry which is preliminary data.</text>
</comment>
<feature type="signal peptide" evidence="7">
    <location>
        <begin position="1"/>
        <end position="22"/>
    </location>
</feature>
<evidence type="ECO:0000256" key="7">
    <source>
        <dbReference type="SAM" id="SignalP"/>
    </source>
</evidence>
<evidence type="ECO:0000256" key="3">
    <source>
        <dbReference type="ARBA" id="ARBA00023136"/>
    </source>
</evidence>
<dbReference type="SUPFAM" id="SSF53850">
    <property type="entry name" value="Periplasmic binding protein-like II"/>
    <property type="match status" value="1"/>
</dbReference>
<feature type="compositionally biased region" description="Basic and acidic residues" evidence="6">
    <location>
        <begin position="43"/>
        <end position="59"/>
    </location>
</feature>
<keyword evidence="2 7" id="KW-0732">Signal</keyword>
<reference evidence="8" key="1">
    <citation type="submission" date="2022-01" db="EMBL/GenBank/DDBJ databases">
        <title>Novel bile acid biosynthetic pathways are enriched in the microbiome of centenarians.</title>
        <authorList>
            <person name="Sato Y."/>
            <person name="Atarashi K."/>
            <person name="Plichta R.D."/>
            <person name="Arai Y."/>
            <person name="Sasajima S."/>
            <person name="Kearney M.S."/>
            <person name="Suda W."/>
            <person name="Takeshita K."/>
            <person name="Sasaki T."/>
            <person name="Okamoto S."/>
            <person name="Skelly N.A."/>
            <person name="Okamura Y."/>
            <person name="Vlamakis H."/>
            <person name="Li Y."/>
            <person name="Tanoue T."/>
            <person name="Takei H."/>
            <person name="Nittono H."/>
            <person name="Narushima S."/>
            <person name="Irie J."/>
            <person name="Itoh H."/>
            <person name="Moriya K."/>
            <person name="Sugiura Y."/>
            <person name="Suematsu M."/>
            <person name="Moritoki N."/>
            <person name="Shibata S."/>
            <person name="Littman R.D."/>
            <person name="Fischbach A.M."/>
            <person name="Uwamino Y."/>
            <person name="Inoue T."/>
            <person name="Honda A."/>
            <person name="Hattori M."/>
            <person name="Murai T."/>
            <person name="Xavier J.R."/>
            <person name="Hirose N."/>
            <person name="Honda K."/>
        </authorList>
    </citation>
    <scope>NUCLEOTIDE SEQUENCE</scope>
    <source>
        <strain evidence="8">CE91-St55</strain>
    </source>
</reference>
<gene>
    <name evidence="8" type="ORF">CE91St55_14570</name>
</gene>
<evidence type="ECO:0000256" key="2">
    <source>
        <dbReference type="ARBA" id="ARBA00022729"/>
    </source>
</evidence>
<dbReference type="InterPro" id="IPR006059">
    <property type="entry name" value="SBP"/>
</dbReference>
<dbReference type="AlphaFoldDB" id="A0AA37JD77"/>
<feature type="region of interest" description="Disordered" evidence="6">
    <location>
        <begin position="23"/>
        <end position="59"/>
    </location>
</feature>
<evidence type="ECO:0000313" key="8">
    <source>
        <dbReference type="EMBL" id="GKG99475.1"/>
    </source>
</evidence>
<dbReference type="Pfam" id="PF01547">
    <property type="entry name" value="SBP_bac_1"/>
    <property type="match status" value="1"/>
</dbReference>
<protein>
    <submittedName>
        <fullName evidence="8">Sugar-binding protein</fullName>
    </submittedName>
</protein>
<dbReference type="InterPro" id="IPR050490">
    <property type="entry name" value="Bact_solute-bd_prot1"/>
</dbReference>
<dbReference type="Proteomes" id="UP001055091">
    <property type="component" value="Unassembled WGS sequence"/>
</dbReference>
<feature type="compositionally biased region" description="Polar residues" evidence="6">
    <location>
        <begin position="26"/>
        <end position="40"/>
    </location>
</feature>
<dbReference type="Gene3D" id="3.40.190.10">
    <property type="entry name" value="Periplasmic binding protein-like II"/>
    <property type="match status" value="1"/>
</dbReference>
<name>A0AA37JD77_9FIRM</name>
<proteinExistence type="predicted"/>
<evidence type="ECO:0000256" key="6">
    <source>
        <dbReference type="SAM" id="MobiDB-lite"/>
    </source>
</evidence>
<dbReference type="EMBL" id="BQNJ01000001">
    <property type="protein sequence ID" value="GKG99475.1"/>
    <property type="molecule type" value="Genomic_DNA"/>
</dbReference>
<keyword evidence="5" id="KW-0449">Lipoprotein</keyword>
<keyword evidence="4" id="KW-0564">Palmitate</keyword>